<sequence length="119" mass="13026">MPLDDQTKEAFASVIDLTKQLITLGTGVLTLEVSFASGILSRAAIPKLWQLQWAWGLLLISVSAGIWAFMAVTGTLSSEKKLAPSTVFENNIRIPSFVQVFCFALGMASTMWYGLEVLR</sequence>
<evidence type="ECO:0000313" key="2">
    <source>
        <dbReference type="EMBL" id="NMM00342.1"/>
    </source>
</evidence>
<keyword evidence="1" id="KW-0812">Transmembrane</keyword>
<feature type="transmembrane region" description="Helical" evidence="1">
    <location>
        <begin position="20"/>
        <end position="41"/>
    </location>
</feature>
<evidence type="ECO:0000313" key="3">
    <source>
        <dbReference type="Proteomes" id="UP000544134"/>
    </source>
</evidence>
<evidence type="ECO:0000256" key="1">
    <source>
        <dbReference type="SAM" id="Phobius"/>
    </source>
</evidence>
<dbReference type="Proteomes" id="UP000544134">
    <property type="component" value="Unassembled WGS sequence"/>
</dbReference>
<comment type="caution">
    <text evidence="2">The sequence shown here is derived from an EMBL/GenBank/DDBJ whole genome shotgun (WGS) entry which is preliminary data.</text>
</comment>
<organism evidence="2 3">
    <name type="scientific">Paraburkholderia polaris</name>
    <dbReference type="NCBI Taxonomy" id="2728848"/>
    <lineage>
        <taxon>Bacteria</taxon>
        <taxon>Pseudomonadati</taxon>
        <taxon>Pseudomonadota</taxon>
        <taxon>Betaproteobacteria</taxon>
        <taxon>Burkholderiales</taxon>
        <taxon>Burkholderiaceae</taxon>
        <taxon>Paraburkholderia</taxon>
    </lineage>
</organism>
<dbReference type="RefSeq" id="WP_169487278.1">
    <property type="nucleotide sequence ID" value="NZ_JABBGJ010000022.1"/>
</dbReference>
<dbReference type="AlphaFoldDB" id="A0A848IDL5"/>
<dbReference type="EMBL" id="JABBGJ010000022">
    <property type="protein sequence ID" value="NMM00342.1"/>
    <property type="molecule type" value="Genomic_DNA"/>
</dbReference>
<gene>
    <name evidence="2" type="ORF">HHL24_20665</name>
</gene>
<keyword evidence="3" id="KW-1185">Reference proteome</keyword>
<protein>
    <submittedName>
        <fullName evidence="2">Uncharacterized protein</fullName>
    </submittedName>
</protein>
<proteinExistence type="predicted"/>
<accession>A0A848IDL5</accession>
<name>A0A848IDL5_9BURK</name>
<feature type="transmembrane region" description="Helical" evidence="1">
    <location>
        <begin position="96"/>
        <end position="115"/>
    </location>
</feature>
<keyword evidence="1" id="KW-1133">Transmembrane helix</keyword>
<keyword evidence="1" id="KW-0472">Membrane</keyword>
<reference evidence="2 3" key="1">
    <citation type="submission" date="2020-04" db="EMBL/GenBank/DDBJ databases">
        <title>Paraburkholderia sp. RP-4-7 isolated from soil.</title>
        <authorList>
            <person name="Dahal R.H."/>
        </authorList>
    </citation>
    <scope>NUCLEOTIDE SEQUENCE [LARGE SCALE GENOMIC DNA]</scope>
    <source>
        <strain evidence="2 3">RP-4-7</strain>
    </source>
</reference>
<feature type="transmembrane region" description="Helical" evidence="1">
    <location>
        <begin position="53"/>
        <end position="76"/>
    </location>
</feature>